<dbReference type="Gene3D" id="3.30.559.10">
    <property type="entry name" value="Chloramphenicol acetyltransferase-like domain"/>
    <property type="match status" value="1"/>
</dbReference>
<accession>A0A7W3JLI4</accession>
<dbReference type="GO" id="GO:0003824">
    <property type="term" value="F:catalytic activity"/>
    <property type="evidence" value="ECO:0007669"/>
    <property type="project" value="InterPro"/>
</dbReference>
<dbReference type="AlphaFoldDB" id="A0A7W3JLI4"/>
<dbReference type="RefSeq" id="WP_167044648.1">
    <property type="nucleotide sequence ID" value="NZ_JAAOZB010000001.1"/>
</dbReference>
<dbReference type="Proteomes" id="UP000526083">
    <property type="component" value="Unassembled WGS sequence"/>
</dbReference>
<sequence>MRLTNVAQMILPAGRLHSYATEIRVDFAAELPISFDQGRHVALGDRAGSWMAVALRLPAPVPHDDLATAWHAVISRHGTLQTAFSHEPSGEVSLSRVEVSSGVWREHPVAPGHATRDVLRDVLDEACSPFSRPSHLLCVVEPESDDRPVVVIGSDHSHVDMWSLLIIVRDLTSALAAVEAGEDPALSPAATFAEHTTVLKRMPPAPAEIGERWDRILDAGDGLMPVFPLPLGDVSVPQAEVVEVRDVLDSADVRVFEAEAAAAGVRPTALALSVLTQVTRDMSGQALRAVFPVHSRHEARWLDAVGWFITNAVIECVEATPKACAAAVKDALALGSYPLAPIFAPYGGMPQGPGMFAISWLDTRRLPEVAPDLSIQYVSASIRTDGVMIWFIVNESGLHLRCRYPETPEARANVGGWLDSIAQALRALSGVDVGTVGG</sequence>
<evidence type="ECO:0000313" key="2">
    <source>
        <dbReference type="EMBL" id="MBA8815018.1"/>
    </source>
</evidence>
<dbReference type="InterPro" id="IPR023213">
    <property type="entry name" value="CAT-like_dom_sf"/>
</dbReference>
<dbReference type="InterPro" id="IPR001242">
    <property type="entry name" value="Condensation_dom"/>
</dbReference>
<keyword evidence="3" id="KW-1185">Reference proteome</keyword>
<dbReference type="GO" id="GO:0008610">
    <property type="term" value="P:lipid biosynthetic process"/>
    <property type="evidence" value="ECO:0007669"/>
    <property type="project" value="UniProtKB-ARBA"/>
</dbReference>
<dbReference type="EMBL" id="JACGWY010000001">
    <property type="protein sequence ID" value="MBA8815018.1"/>
    <property type="molecule type" value="Genomic_DNA"/>
</dbReference>
<evidence type="ECO:0000313" key="3">
    <source>
        <dbReference type="Proteomes" id="UP000526083"/>
    </source>
</evidence>
<comment type="caution">
    <text evidence="2">The sequence shown here is derived from an EMBL/GenBank/DDBJ whole genome shotgun (WGS) entry which is preliminary data.</text>
</comment>
<dbReference type="SUPFAM" id="SSF52777">
    <property type="entry name" value="CoA-dependent acyltransferases"/>
    <property type="match status" value="2"/>
</dbReference>
<evidence type="ECO:0000259" key="1">
    <source>
        <dbReference type="Pfam" id="PF00668"/>
    </source>
</evidence>
<gene>
    <name evidence="2" type="ORF">FHX48_000070</name>
</gene>
<reference evidence="2 3" key="1">
    <citation type="submission" date="2020-07" db="EMBL/GenBank/DDBJ databases">
        <title>Sequencing the genomes of 1000 actinobacteria strains.</title>
        <authorList>
            <person name="Klenk H.-P."/>
        </authorList>
    </citation>
    <scope>NUCLEOTIDE SEQUENCE [LARGE SCALE GENOMIC DNA]</scope>
    <source>
        <strain evidence="2 3">DSM 27576</strain>
    </source>
</reference>
<dbReference type="Gene3D" id="3.30.559.30">
    <property type="entry name" value="Nonribosomal peptide synthetase, condensation domain"/>
    <property type="match status" value="1"/>
</dbReference>
<feature type="domain" description="Condensation" evidence="1">
    <location>
        <begin position="50"/>
        <end position="316"/>
    </location>
</feature>
<proteinExistence type="predicted"/>
<dbReference type="Pfam" id="PF00668">
    <property type="entry name" value="Condensation"/>
    <property type="match status" value="1"/>
</dbReference>
<protein>
    <recommendedName>
        <fullName evidence="1">Condensation domain-containing protein</fullName>
    </recommendedName>
</protein>
<name>A0A7W3JLI4_9MICO</name>
<organism evidence="2 3">
    <name type="scientific">Microbacterium halimionae</name>
    <dbReference type="NCBI Taxonomy" id="1526413"/>
    <lineage>
        <taxon>Bacteria</taxon>
        <taxon>Bacillati</taxon>
        <taxon>Actinomycetota</taxon>
        <taxon>Actinomycetes</taxon>
        <taxon>Micrococcales</taxon>
        <taxon>Microbacteriaceae</taxon>
        <taxon>Microbacterium</taxon>
    </lineage>
</organism>